<dbReference type="CDD" id="cd05710">
    <property type="entry name" value="SIS_1"/>
    <property type="match status" value="1"/>
</dbReference>
<dbReference type="Gene3D" id="3.40.50.12570">
    <property type="match status" value="1"/>
</dbReference>
<dbReference type="Gene3D" id="3.40.50.10490">
    <property type="entry name" value="Glucose-6-phosphate isomerase like protein, domain 1"/>
    <property type="match status" value="1"/>
</dbReference>
<dbReference type="InterPro" id="IPR046348">
    <property type="entry name" value="SIS_dom_sf"/>
</dbReference>
<dbReference type="PANTHER" id="PTHR10937">
    <property type="entry name" value="GLUCOSAMINE--FRUCTOSE-6-PHOSPHATE AMINOTRANSFERASE, ISOMERIZING"/>
    <property type="match status" value="1"/>
</dbReference>
<reference evidence="2" key="2">
    <citation type="submission" date="2021-04" db="EMBL/GenBank/DDBJ databases">
        <authorList>
            <person name="Gilroy R."/>
        </authorList>
    </citation>
    <scope>NUCLEOTIDE SEQUENCE</scope>
    <source>
        <strain evidence="2">CHK188-4685</strain>
    </source>
</reference>
<dbReference type="GO" id="GO:0097367">
    <property type="term" value="F:carbohydrate derivative binding"/>
    <property type="evidence" value="ECO:0007669"/>
    <property type="project" value="InterPro"/>
</dbReference>
<proteinExistence type="predicted"/>
<gene>
    <name evidence="2" type="ORF">H9716_09670</name>
</gene>
<dbReference type="InterPro" id="IPR001347">
    <property type="entry name" value="SIS_dom"/>
</dbReference>
<dbReference type="EMBL" id="DWYS01000116">
    <property type="protein sequence ID" value="HJB08109.1"/>
    <property type="molecule type" value="Genomic_DNA"/>
</dbReference>
<evidence type="ECO:0000259" key="1">
    <source>
        <dbReference type="PROSITE" id="PS51464"/>
    </source>
</evidence>
<dbReference type="Proteomes" id="UP000886804">
    <property type="component" value="Unassembled WGS sequence"/>
</dbReference>
<dbReference type="GO" id="GO:0006047">
    <property type="term" value="P:UDP-N-acetylglucosamine metabolic process"/>
    <property type="evidence" value="ECO:0007669"/>
    <property type="project" value="TreeGrafter"/>
</dbReference>
<dbReference type="PROSITE" id="PS51464">
    <property type="entry name" value="SIS"/>
    <property type="match status" value="1"/>
</dbReference>
<protein>
    <submittedName>
        <fullName evidence="2">SIS domain-containing protein</fullName>
    </submittedName>
</protein>
<reference evidence="2" key="1">
    <citation type="journal article" date="2021" name="PeerJ">
        <title>Extensive microbial diversity within the chicken gut microbiome revealed by metagenomics and culture.</title>
        <authorList>
            <person name="Gilroy R."/>
            <person name="Ravi A."/>
            <person name="Getino M."/>
            <person name="Pursley I."/>
            <person name="Horton D.L."/>
            <person name="Alikhan N.F."/>
            <person name="Baker D."/>
            <person name="Gharbi K."/>
            <person name="Hall N."/>
            <person name="Watson M."/>
            <person name="Adriaenssens E.M."/>
            <person name="Foster-Nyarko E."/>
            <person name="Jarju S."/>
            <person name="Secka A."/>
            <person name="Antonio M."/>
            <person name="Oren A."/>
            <person name="Chaudhuri R.R."/>
            <person name="La Ragione R."/>
            <person name="Hildebrand F."/>
            <person name="Pallen M.J."/>
        </authorList>
    </citation>
    <scope>NUCLEOTIDE SEQUENCE</scope>
    <source>
        <strain evidence="2">CHK188-4685</strain>
    </source>
</reference>
<dbReference type="GO" id="GO:0004360">
    <property type="term" value="F:glutamine-fructose-6-phosphate transaminase (isomerizing) activity"/>
    <property type="evidence" value="ECO:0007669"/>
    <property type="project" value="TreeGrafter"/>
</dbReference>
<dbReference type="GO" id="GO:0006487">
    <property type="term" value="P:protein N-linked glycosylation"/>
    <property type="evidence" value="ECO:0007669"/>
    <property type="project" value="TreeGrafter"/>
</dbReference>
<dbReference type="PANTHER" id="PTHR10937:SF14">
    <property type="entry name" value="FRUCTOSELYSINE 6-PHOSPHATE DEGLYCASE"/>
    <property type="match status" value="1"/>
</dbReference>
<dbReference type="SUPFAM" id="SSF53697">
    <property type="entry name" value="SIS domain"/>
    <property type="match status" value="1"/>
</dbReference>
<dbReference type="PIRSF" id="PIRSF009290">
    <property type="entry name" value="FrlB"/>
    <property type="match status" value="1"/>
</dbReference>
<feature type="domain" description="SIS" evidence="1">
    <location>
        <begin position="7"/>
        <end position="147"/>
    </location>
</feature>
<organism evidence="2 3">
    <name type="scientific">Candidatus Enterocloster faecavium</name>
    <dbReference type="NCBI Taxonomy" id="2838560"/>
    <lineage>
        <taxon>Bacteria</taxon>
        <taxon>Bacillati</taxon>
        <taxon>Bacillota</taxon>
        <taxon>Clostridia</taxon>
        <taxon>Lachnospirales</taxon>
        <taxon>Lachnospiraceae</taxon>
        <taxon>Enterocloster</taxon>
    </lineage>
</organism>
<accession>A0A9D2L8T9</accession>
<dbReference type="Gene3D" id="1.10.10.2240">
    <property type="match status" value="1"/>
</dbReference>
<dbReference type="GO" id="GO:0006002">
    <property type="term" value="P:fructose 6-phosphate metabolic process"/>
    <property type="evidence" value="ECO:0007669"/>
    <property type="project" value="TreeGrafter"/>
</dbReference>
<evidence type="ECO:0000313" key="2">
    <source>
        <dbReference type="EMBL" id="HJB08109.1"/>
    </source>
</evidence>
<evidence type="ECO:0000313" key="3">
    <source>
        <dbReference type="Proteomes" id="UP000886804"/>
    </source>
</evidence>
<comment type="caution">
    <text evidence="2">The sequence shown here is derived from an EMBL/GenBank/DDBJ whole genome shotgun (WGS) entry which is preliminary data.</text>
</comment>
<dbReference type="InterPro" id="IPR035488">
    <property type="entry name" value="FrlB_SIS"/>
</dbReference>
<dbReference type="InterPro" id="IPR024713">
    <property type="entry name" value="Fructosamine_deglycase_FrlB"/>
</dbReference>
<dbReference type="Pfam" id="PF01380">
    <property type="entry name" value="SIS"/>
    <property type="match status" value="1"/>
</dbReference>
<name>A0A9D2L8T9_9FIRM</name>
<dbReference type="AlphaFoldDB" id="A0A9D2L8T9"/>
<sequence length="320" mass="35972">MEKVKEIVGSILKDHTIDTVYFVGCGGSLAGFFPAKYFLSCEATKLKVGYINSNEFVHATPREIGPNAVVILASQRGNTPETVKACQVAREKGAATVGLTFQIPSPLSESAEYVILYEFGDGSVVENQKSSYGFKLAVELLNEIEGYAEYDKLLDGLQKMDGIVKKACKEIVPYAIKYAWEFKDDSVIYTMGSGASWGSAHQESICIFMEMQWINSSVIHSGEYFHGPFEITDKNTAFLMMKSTGRTRPLDDRALTFMKKFNDRCMILDGLDYGMGELGDVSEYLDPFFHTNVVRVFNNLLADVRNHPLSVRRYMWKFDY</sequence>